<dbReference type="AlphaFoldDB" id="A0A3P9PTE6"/>
<dbReference type="InterPro" id="IPR016187">
    <property type="entry name" value="CTDL_fold"/>
</dbReference>
<dbReference type="PANTHER" id="PTHR22803">
    <property type="entry name" value="MANNOSE, PHOSPHOLIPASE, LECTIN RECEPTOR RELATED"/>
    <property type="match status" value="1"/>
</dbReference>
<evidence type="ECO:0000259" key="2">
    <source>
        <dbReference type="PROSITE" id="PS50041"/>
    </source>
</evidence>
<reference evidence="3" key="2">
    <citation type="submission" date="2025-08" db="UniProtKB">
        <authorList>
            <consortium name="Ensembl"/>
        </authorList>
    </citation>
    <scope>IDENTIFICATION</scope>
    <source>
        <strain evidence="3">Guanapo</strain>
    </source>
</reference>
<evidence type="ECO:0000313" key="3">
    <source>
        <dbReference type="Ensembl" id="ENSPREP00000025157.1"/>
    </source>
</evidence>
<dbReference type="Proteomes" id="UP000242638">
    <property type="component" value="Unassembled WGS sequence"/>
</dbReference>
<feature type="region of interest" description="Disordered" evidence="1">
    <location>
        <begin position="1"/>
        <end position="58"/>
    </location>
</feature>
<keyword evidence="4" id="KW-1185">Reference proteome</keyword>
<dbReference type="SMART" id="SM00034">
    <property type="entry name" value="CLECT"/>
    <property type="match status" value="1"/>
</dbReference>
<protein>
    <recommendedName>
        <fullName evidence="2">C-type lectin domain-containing protein</fullName>
    </recommendedName>
</protein>
<dbReference type="InterPro" id="IPR016186">
    <property type="entry name" value="C-type_lectin-like/link_sf"/>
</dbReference>
<name>A0A3P9PTE6_POERE</name>
<dbReference type="InterPro" id="IPR050111">
    <property type="entry name" value="C-type_lectin/snaclec_domain"/>
</dbReference>
<organism evidence="3 4">
    <name type="scientific">Poecilia reticulata</name>
    <name type="common">Guppy</name>
    <name type="synonym">Acanthophacelus reticulatus</name>
    <dbReference type="NCBI Taxonomy" id="8081"/>
    <lineage>
        <taxon>Eukaryota</taxon>
        <taxon>Metazoa</taxon>
        <taxon>Chordata</taxon>
        <taxon>Craniata</taxon>
        <taxon>Vertebrata</taxon>
        <taxon>Euteleostomi</taxon>
        <taxon>Actinopterygii</taxon>
        <taxon>Neopterygii</taxon>
        <taxon>Teleostei</taxon>
        <taxon>Neoteleostei</taxon>
        <taxon>Acanthomorphata</taxon>
        <taxon>Ovalentaria</taxon>
        <taxon>Atherinomorphae</taxon>
        <taxon>Cyprinodontiformes</taxon>
        <taxon>Poeciliidae</taxon>
        <taxon>Poeciliinae</taxon>
        <taxon>Poecilia</taxon>
    </lineage>
</organism>
<dbReference type="Bgee" id="ENSPREG00000016981">
    <property type="expression patterns" value="Expressed in caudal fin"/>
</dbReference>
<dbReference type="GeneTree" id="ENSGT00940000167246"/>
<reference evidence="3" key="3">
    <citation type="submission" date="2025-09" db="UniProtKB">
        <authorList>
            <consortium name="Ensembl"/>
        </authorList>
    </citation>
    <scope>IDENTIFICATION</scope>
    <source>
        <strain evidence="3">Guanapo</strain>
    </source>
</reference>
<feature type="domain" description="C-type lectin" evidence="2">
    <location>
        <begin position="134"/>
        <end position="259"/>
    </location>
</feature>
<sequence length="268" mass="31898">MNQHDEDVADLKNDNEHLKNQTEHLKNENEHLKNLNEKSQNETEKLSKKVENLNEKSQNEIEKLSKKVENLNEKSQNETEKLSKTVENLNEKSQKGTENLNQTIQLIQKFSRFLFNENCNDKECLLCKIGWTFFSESCYFFINIYLTWEQSRQLCQISSADLVVVDNLQEQTFIQNHINTRAWLGLRKVGSNWVWIDGRNDTLRFWSWYYDYNSYYPYNWYQLYYPRSNDSYAFMDQTGNLTASWGTVPSYDINPPLCEQKAFKVSLN</sequence>
<dbReference type="PROSITE" id="PS50041">
    <property type="entry name" value="C_TYPE_LECTIN_2"/>
    <property type="match status" value="1"/>
</dbReference>
<dbReference type="Pfam" id="PF00059">
    <property type="entry name" value="Lectin_C"/>
    <property type="match status" value="1"/>
</dbReference>
<dbReference type="OMA" id="FFSESCY"/>
<dbReference type="Gene3D" id="3.10.100.10">
    <property type="entry name" value="Mannose-Binding Protein A, subunit A"/>
    <property type="match status" value="1"/>
</dbReference>
<evidence type="ECO:0000256" key="1">
    <source>
        <dbReference type="SAM" id="MobiDB-lite"/>
    </source>
</evidence>
<proteinExistence type="predicted"/>
<dbReference type="SUPFAM" id="SSF56436">
    <property type="entry name" value="C-type lectin-like"/>
    <property type="match status" value="1"/>
</dbReference>
<reference evidence="4" key="1">
    <citation type="submission" date="2013-11" db="EMBL/GenBank/DDBJ databases">
        <title>The genomic landscape of the Guanapo guppy.</title>
        <authorList>
            <person name="Kuenstner A."/>
            <person name="Dreyer C."/>
        </authorList>
    </citation>
    <scope>NUCLEOTIDE SEQUENCE</scope>
    <source>
        <strain evidence="4">Guanapo</strain>
    </source>
</reference>
<dbReference type="Ensembl" id="ENSPRET00000025407.1">
    <property type="protein sequence ID" value="ENSPREP00000025157.1"/>
    <property type="gene ID" value="ENSPREG00000016981.1"/>
</dbReference>
<evidence type="ECO:0000313" key="4">
    <source>
        <dbReference type="Proteomes" id="UP000242638"/>
    </source>
</evidence>
<dbReference type="InterPro" id="IPR001304">
    <property type="entry name" value="C-type_lectin-like"/>
</dbReference>
<accession>A0A3P9PTE6</accession>